<dbReference type="KEGG" id="ele:Elen_1865"/>
<feature type="compositionally biased region" description="Pro residues" evidence="1">
    <location>
        <begin position="45"/>
        <end position="55"/>
    </location>
</feature>
<name>C8WI88_EGGLE</name>
<organism evidence="2 3">
    <name type="scientific">Eggerthella lenta (strain ATCC 25559 / DSM 2243 / CCUG 17323 / JCM 9979 / KCTC 3265 / NCTC 11813 / VPI 0255 / 1899 B)</name>
    <name type="common">Eubacterium lentum</name>
    <dbReference type="NCBI Taxonomy" id="479437"/>
    <lineage>
        <taxon>Bacteria</taxon>
        <taxon>Bacillati</taxon>
        <taxon>Actinomycetota</taxon>
        <taxon>Coriobacteriia</taxon>
        <taxon>Eggerthellales</taxon>
        <taxon>Eggerthellaceae</taxon>
        <taxon>Eggerthella</taxon>
    </lineage>
</organism>
<sequence>MVASEKMQRHGQTPPFESLSNARGSQHLGRAGLPPPENDGGPSEDGPPLPVRFAR</sequence>
<protein>
    <submittedName>
        <fullName evidence="2">Uncharacterized protein</fullName>
    </submittedName>
</protein>
<reference evidence="2 3" key="1">
    <citation type="journal article" date="2009" name="Stand. Genomic Sci.">
        <title>Complete genome sequence of Eggerthella lenta type strain (IPP VPI 0255).</title>
        <authorList>
            <person name="Saunders E."/>
            <person name="Pukall R."/>
            <person name="Abt B."/>
            <person name="Lapidus A."/>
            <person name="Glavina Del Rio T."/>
            <person name="Copeland A."/>
            <person name="Tice H."/>
            <person name="Cheng J.F."/>
            <person name="Lucas S."/>
            <person name="Chen F."/>
            <person name="Nolan M."/>
            <person name="Bruce D."/>
            <person name="Goodwin L."/>
            <person name="Pitluck S."/>
            <person name="Ivanova N."/>
            <person name="Mavromatis K."/>
            <person name="Ovchinnikova G."/>
            <person name="Pati A."/>
            <person name="Chen A."/>
            <person name="Palaniappan K."/>
            <person name="Land M."/>
            <person name="Hauser L."/>
            <person name="Chang Y.J."/>
            <person name="Jeffries C.D."/>
            <person name="Chain P."/>
            <person name="Meincke L."/>
            <person name="Sims D."/>
            <person name="Brettin T."/>
            <person name="Detter J.C."/>
            <person name="Goker M."/>
            <person name="Bristow J."/>
            <person name="Eisen J.A."/>
            <person name="Markowitz V."/>
            <person name="Hugenholtz P."/>
            <person name="Kyrpides N.C."/>
            <person name="Klenk H.P."/>
            <person name="Han C."/>
        </authorList>
    </citation>
    <scope>NUCLEOTIDE SEQUENCE [LARGE SCALE GENOMIC DNA]</scope>
    <source>
        <strain evidence="3">ATCC 25559 / DSM 2243 / CCUG 17323 / JCM 9979 / KCTC 3265 / NCTC 11813 / VPI 0255 / 1899 B</strain>
    </source>
</reference>
<evidence type="ECO:0000256" key="1">
    <source>
        <dbReference type="SAM" id="MobiDB-lite"/>
    </source>
</evidence>
<dbReference type="HOGENOM" id="CLU_3024930_0_0_11"/>
<evidence type="ECO:0000313" key="3">
    <source>
        <dbReference type="Proteomes" id="UP000001377"/>
    </source>
</evidence>
<accession>C8WI88</accession>
<keyword evidence="3" id="KW-1185">Reference proteome</keyword>
<dbReference type="AlphaFoldDB" id="C8WI88"/>
<proteinExistence type="predicted"/>
<dbReference type="PaxDb" id="479437-Elen_1865"/>
<dbReference type="EMBL" id="CP001726">
    <property type="protein sequence ID" value="ACV55829.1"/>
    <property type="molecule type" value="Genomic_DNA"/>
</dbReference>
<feature type="region of interest" description="Disordered" evidence="1">
    <location>
        <begin position="1"/>
        <end position="55"/>
    </location>
</feature>
<gene>
    <name evidence="2" type="ordered locus">Elen_1865</name>
</gene>
<dbReference type="Proteomes" id="UP000001377">
    <property type="component" value="Chromosome"/>
</dbReference>
<evidence type="ECO:0000313" key="2">
    <source>
        <dbReference type="EMBL" id="ACV55829.1"/>
    </source>
</evidence>